<dbReference type="EMBL" id="CP147988">
    <property type="protein sequence ID" value="WXK48216.1"/>
    <property type="molecule type" value="Genomic_DNA"/>
</dbReference>
<feature type="transmembrane region" description="Helical" evidence="9">
    <location>
        <begin position="899"/>
        <end position="919"/>
    </location>
</feature>
<keyword evidence="8 9" id="KW-0472">Membrane</keyword>
<comment type="subcellular location">
    <subcellularLocation>
        <location evidence="1">Cell inner membrane</location>
        <topology evidence="1">Multi-pass membrane protein</topology>
    </subcellularLocation>
</comment>
<evidence type="ECO:0000256" key="8">
    <source>
        <dbReference type="ARBA" id="ARBA00023136"/>
    </source>
</evidence>
<feature type="transmembrane region" description="Helical" evidence="9">
    <location>
        <begin position="925"/>
        <end position="949"/>
    </location>
</feature>
<keyword evidence="3" id="KW-0813">Transport</keyword>
<sequence length="1040" mass="114077">MIELFIRRKILSLIISVMIVLLGLLALFQLPITQFPDIVPPSVTVTAKYTGANAEVSANAVALPLERAINGVPGMTYMSTVTSNDGLTLIQVFFEVGTDPDLAAVNVQNRVTTILDELPEEVIRAGVTTEKEVNSMLMYLNITSTDKTQDEQFIFNFTDINILQELKRIDGVGRAEIMGQKEYSMRVWLDPEKMLSYNISANEVINSLQKQNISAAPGKVGEGSGQMNNQLQYVIKYGGKFFEPKQYEEIPLRANSDGTILRLKDISKIEFGAMSYGMVSKTDGKPSASIMLKQRPGSNASEVIASVKEKMAELKVSSFPPGMEFNIAYDVSRFLDASIHEVLRTLVEAFILVAFVVFLFLQDWRSTLIPVLAVPVALIGSFTFMSMMGFSINLLTLFALVLSIGIVVDNAIVVVEAVHVKISEEHMSPMEATISAMKEITGAVIAITIVMAAVFIPVAFLSGPVGVFYRQFSLTMAISIVISGINALTLTPALCAIMLKAHDPNKEKKSLLNRFFHRFNHWFDNITSKYIKVLVKFADRSTVTIGLLVLFCILTWGTTKFLASGFIPTEDQGMVYVSVTTPQGATVERTEKALDEVTKIAQGIKGVDNVTTLAGYSIVTEIAGASYGMGMINLKDWSERDISVTEFMAELTEKTKNITDAQIEIFAPPTVPGFGNTSGFELRLLDKSGGSITNTDKVTKEFIKELNASPEIQNSFSSFDATFPQYLIHIDYDLAAKKGISVDNAMSTLQTMLGSFYATNFIRFSQMYKVMVQASPQFRQNPESILDMYLKNEAGEMVPFSTFIKLERVYGPEVLTRYNMYMSAMINGEPAEGYSSGDAIAAVEKIAAEKLPSRFELEWSGMTREEILSGNQTIYIFALCILFVYLLLAAQYESLLLPFPVLLSLPVGVFGSYIALVMVGLDNNIYAQVALVMLIGLLAKNAILIVEFAMAQNKLGRDIVEAAIEGARLRFRPILMTSFAFISGLIPLCIASGAGAIGNRSIGTAAAGGMLIGTVFGLLIIPGLYILFAKLEKRISKSNN</sequence>
<evidence type="ECO:0000256" key="3">
    <source>
        <dbReference type="ARBA" id="ARBA00022448"/>
    </source>
</evidence>
<dbReference type="Gene3D" id="3.30.2090.10">
    <property type="entry name" value="Multidrug efflux transporter AcrB TolC docking domain, DN and DC subdomains"/>
    <property type="match status" value="2"/>
</dbReference>
<evidence type="ECO:0000256" key="6">
    <source>
        <dbReference type="ARBA" id="ARBA00022692"/>
    </source>
</evidence>
<feature type="transmembrane region" description="Helical" evidence="9">
    <location>
        <begin position="12"/>
        <end position="32"/>
    </location>
</feature>
<feature type="transmembrane region" description="Helical" evidence="9">
    <location>
        <begin position="440"/>
        <end position="460"/>
    </location>
</feature>
<gene>
    <name evidence="10" type="ORF">V6624_14405</name>
</gene>
<protein>
    <submittedName>
        <fullName evidence="10">Efflux RND transporter permease subunit</fullName>
    </submittedName>
</protein>
<reference evidence="10 11" key="1">
    <citation type="submission" date="2024-02" db="EMBL/GenBank/DDBJ databases">
        <title>complete genome of Flavobacterium ginsenosidimutans Str. YTB16.</title>
        <authorList>
            <person name="Wang Q."/>
        </authorList>
    </citation>
    <scope>NUCLEOTIDE SEQUENCE [LARGE SCALE GENOMIC DNA]</scope>
    <source>
        <strain evidence="10 11">YTB16</strain>
    </source>
</reference>
<dbReference type="SUPFAM" id="SSF82866">
    <property type="entry name" value="Multidrug efflux transporter AcrB transmembrane domain"/>
    <property type="match status" value="2"/>
</dbReference>
<feature type="transmembrane region" description="Helical" evidence="9">
    <location>
        <begin position="472"/>
        <end position="499"/>
    </location>
</feature>
<dbReference type="PANTHER" id="PTHR32063">
    <property type="match status" value="1"/>
</dbReference>
<keyword evidence="5" id="KW-0997">Cell inner membrane</keyword>
<evidence type="ECO:0000256" key="5">
    <source>
        <dbReference type="ARBA" id="ARBA00022519"/>
    </source>
</evidence>
<dbReference type="RefSeq" id="WP_111290518.1">
    <property type="nucleotide sequence ID" value="NZ_CP147988.1"/>
</dbReference>
<dbReference type="InterPro" id="IPR004764">
    <property type="entry name" value="MdtF-like"/>
</dbReference>
<dbReference type="InterPro" id="IPR001036">
    <property type="entry name" value="Acrflvin-R"/>
</dbReference>
<evidence type="ECO:0000313" key="10">
    <source>
        <dbReference type="EMBL" id="WXK48216.1"/>
    </source>
</evidence>
<dbReference type="PRINTS" id="PR00702">
    <property type="entry name" value="ACRIFLAVINRP"/>
</dbReference>
<organism evidence="10 11">
    <name type="scientific">Flavobacterium ginsenosidimutans</name>
    <dbReference type="NCBI Taxonomy" id="687844"/>
    <lineage>
        <taxon>Bacteria</taxon>
        <taxon>Pseudomonadati</taxon>
        <taxon>Bacteroidota</taxon>
        <taxon>Flavobacteriia</taxon>
        <taxon>Flavobacteriales</taxon>
        <taxon>Flavobacteriaceae</taxon>
        <taxon>Flavobacterium</taxon>
    </lineage>
</organism>
<feature type="transmembrane region" description="Helical" evidence="9">
    <location>
        <begin position="974"/>
        <end position="998"/>
    </location>
</feature>
<keyword evidence="6 9" id="KW-0812">Transmembrane</keyword>
<dbReference type="Gene3D" id="3.30.70.1440">
    <property type="entry name" value="Multidrug efflux transporter AcrB pore domain"/>
    <property type="match status" value="1"/>
</dbReference>
<feature type="transmembrane region" description="Helical" evidence="9">
    <location>
        <begin position="394"/>
        <end position="419"/>
    </location>
</feature>
<feature type="transmembrane region" description="Helical" evidence="9">
    <location>
        <begin position="874"/>
        <end position="892"/>
    </location>
</feature>
<evidence type="ECO:0000256" key="9">
    <source>
        <dbReference type="SAM" id="Phobius"/>
    </source>
</evidence>
<dbReference type="Gene3D" id="3.30.70.1430">
    <property type="entry name" value="Multidrug efflux transporter AcrB pore domain"/>
    <property type="match status" value="2"/>
</dbReference>
<dbReference type="Gene3D" id="3.30.70.1320">
    <property type="entry name" value="Multidrug efflux transporter AcrB pore domain like"/>
    <property type="match status" value="1"/>
</dbReference>
<evidence type="ECO:0000256" key="7">
    <source>
        <dbReference type="ARBA" id="ARBA00022989"/>
    </source>
</evidence>
<feature type="transmembrane region" description="Helical" evidence="9">
    <location>
        <begin position="368"/>
        <end position="388"/>
    </location>
</feature>
<evidence type="ECO:0000256" key="4">
    <source>
        <dbReference type="ARBA" id="ARBA00022475"/>
    </source>
</evidence>
<keyword evidence="4" id="KW-1003">Cell membrane</keyword>
<dbReference type="NCBIfam" id="TIGR00915">
    <property type="entry name" value="2A0602"/>
    <property type="match status" value="1"/>
</dbReference>
<feature type="transmembrane region" description="Helical" evidence="9">
    <location>
        <begin position="342"/>
        <end position="361"/>
    </location>
</feature>
<feature type="transmembrane region" description="Helical" evidence="9">
    <location>
        <begin position="1004"/>
        <end position="1028"/>
    </location>
</feature>
<dbReference type="SUPFAM" id="SSF82714">
    <property type="entry name" value="Multidrug efflux transporter AcrB TolC docking domain, DN and DC subdomains"/>
    <property type="match status" value="2"/>
</dbReference>
<keyword evidence="11" id="KW-1185">Reference proteome</keyword>
<dbReference type="Proteomes" id="UP001447857">
    <property type="component" value="Chromosome"/>
</dbReference>
<evidence type="ECO:0000256" key="2">
    <source>
        <dbReference type="ARBA" id="ARBA00010942"/>
    </source>
</evidence>
<dbReference type="Gene3D" id="1.20.1640.10">
    <property type="entry name" value="Multidrug efflux transporter AcrB transmembrane domain"/>
    <property type="match status" value="2"/>
</dbReference>
<dbReference type="PANTHER" id="PTHR32063:SF9">
    <property type="entry name" value="SIMILAR TO MULTIDRUG RESISTANCE PROTEIN MEXB"/>
    <property type="match status" value="1"/>
</dbReference>
<comment type="similarity">
    <text evidence="2">Belongs to the resistance-nodulation-cell division (RND) (TC 2.A.6) family.</text>
</comment>
<feature type="transmembrane region" description="Helical" evidence="9">
    <location>
        <begin position="537"/>
        <end position="557"/>
    </location>
</feature>
<proteinExistence type="inferred from homology"/>
<accession>A0ABZ2Q9D7</accession>
<dbReference type="Pfam" id="PF00873">
    <property type="entry name" value="ACR_tran"/>
    <property type="match status" value="1"/>
</dbReference>
<evidence type="ECO:0000256" key="1">
    <source>
        <dbReference type="ARBA" id="ARBA00004429"/>
    </source>
</evidence>
<name>A0ABZ2Q9D7_9FLAO</name>
<keyword evidence="7 9" id="KW-1133">Transmembrane helix</keyword>
<dbReference type="SUPFAM" id="SSF82693">
    <property type="entry name" value="Multidrug efflux transporter AcrB pore domain, PN1, PN2, PC1 and PC2 subdomains"/>
    <property type="match status" value="4"/>
</dbReference>
<dbReference type="InterPro" id="IPR027463">
    <property type="entry name" value="AcrB_DN_DC_subdom"/>
</dbReference>
<evidence type="ECO:0000313" key="11">
    <source>
        <dbReference type="Proteomes" id="UP001447857"/>
    </source>
</evidence>